<evidence type="ECO:0000313" key="5">
    <source>
        <dbReference type="EMBL" id="RRA92419.1"/>
    </source>
</evidence>
<keyword evidence="2 3" id="KW-0067">ATP-binding</keyword>
<dbReference type="InterPro" id="IPR005144">
    <property type="entry name" value="ATP-cone_dom"/>
</dbReference>
<dbReference type="OrthoDB" id="320396at2"/>
<dbReference type="EMBL" id="RQTJ01000026">
    <property type="protein sequence ID" value="RRA92419.1"/>
    <property type="molecule type" value="Genomic_DNA"/>
</dbReference>
<gene>
    <name evidence="5" type="ORF">EG242_11035</name>
</gene>
<dbReference type="GO" id="GO:0005524">
    <property type="term" value="F:ATP binding"/>
    <property type="evidence" value="ECO:0007669"/>
    <property type="project" value="UniProtKB-UniRule"/>
</dbReference>
<dbReference type="GO" id="GO:0003676">
    <property type="term" value="F:nucleic acid binding"/>
    <property type="evidence" value="ECO:0007669"/>
    <property type="project" value="InterPro"/>
</dbReference>
<dbReference type="AlphaFoldDB" id="A0A3P1ATL5"/>
<evidence type="ECO:0000256" key="2">
    <source>
        <dbReference type="ARBA" id="ARBA00022840"/>
    </source>
</evidence>
<dbReference type="InterPro" id="IPR011335">
    <property type="entry name" value="Restrct_endonuc-II-like"/>
</dbReference>
<dbReference type="PROSITE" id="PS51161">
    <property type="entry name" value="ATP_CONE"/>
    <property type="match status" value="1"/>
</dbReference>
<dbReference type="RefSeq" id="WP_124899928.1">
    <property type="nucleotide sequence ID" value="NZ_RQTJ01000026.1"/>
</dbReference>
<sequence length="286" mass="32735">MENTVSQIMVTKSDGRIVSFDPNKIIRVLRKVGAEEQNISLILQQTYKILYEGIPTKKIYKSVFDNLKRMDKSMAGRYNLKNAIFALGPSGFPFEKYVGSLFIAEGYSVKTGVSVSGKCVEHEVDVIAENISELNMMECKFHSTNRIYCSIQHSLYVRARFWDIENIWKEESFDSSKMFFGWLVTNTRFSTDAITYGNCSNLKMMSWDFPLNNGLRDRIDKLGLHPITAIVSLLKKEKQKLLDMGVVLCRSLNADILKSLGIDESRIPDIMKESTNLCRKNKYNTD</sequence>
<comment type="caution">
    <text evidence="5">The sequence shown here is derived from an EMBL/GenBank/DDBJ whole genome shotgun (WGS) entry which is preliminary data.</text>
</comment>
<evidence type="ECO:0000256" key="3">
    <source>
        <dbReference type="PROSITE-ProRule" id="PRU00492"/>
    </source>
</evidence>
<evidence type="ECO:0000313" key="6">
    <source>
        <dbReference type="Proteomes" id="UP000268372"/>
    </source>
</evidence>
<proteinExistence type="predicted"/>
<feature type="domain" description="ATP-cone" evidence="4">
    <location>
        <begin position="8"/>
        <end position="89"/>
    </location>
</feature>
<accession>A0A3P1ATL5</accession>
<evidence type="ECO:0000259" key="4">
    <source>
        <dbReference type="PROSITE" id="PS51161"/>
    </source>
</evidence>
<keyword evidence="1 3" id="KW-0547">Nucleotide-binding</keyword>
<reference evidence="5 6" key="1">
    <citation type="submission" date="2018-11" db="EMBL/GenBank/DDBJ databases">
        <title>Flavobacterium sp. nov., YIM 102796 draft genome.</title>
        <authorList>
            <person name="Li G."/>
            <person name="Jiang Y."/>
        </authorList>
    </citation>
    <scope>NUCLEOTIDE SEQUENCE [LARGE SCALE GENOMIC DNA]</scope>
    <source>
        <strain evidence="5 6">YIM 102796</strain>
    </source>
</reference>
<dbReference type="Proteomes" id="UP000268372">
    <property type="component" value="Unassembled WGS sequence"/>
</dbReference>
<dbReference type="Pfam" id="PF03477">
    <property type="entry name" value="ATP-cone"/>
    <property type="match status" value="1"/>
</dbReference>
<dbReference type="Gene3D" id="3.40.1350.10">
    <property type="match status" value="1"/>
</dbReference>
<name>A0A3P1ATL5_9FLAO</name>
<organism evidence="5 6">
    <name type="scientific">Paenimyroides viscosum</name>
    <dbReference type="NCBI Taxonomy" id="2488729"/>
    <lineage>
        <taxon>Bacteria</taxon>
        <taxon>Pseudomonadati</taxon>
        <taxon>Bacteroidota</taxon>
        <taxon>Flavobacteriia</taxon>
        <taxon>Flavobacteriales</taxon>
        <taxon>Flavobacteriaceae</taxon>
        <taxon>Paenimyroides</taxon>
    </lineage>
</organism>
<keyword evidence="6" id="KW-1185">Reference proteome</keyword>
<evidence type="ECO:0000256" key="1">
    <source>
        <dbReference type="ARBA" id="ARBA00022741"/>
    </source>
</evidence>
<dbReference type="SUPFAM" id="SSF52980">
    <property type="entry name" value="Restriction endonuclease-like"/>
    <property type="match status" value="1"/>
</dbReference>
<protein>
    <submittedName>
        <fullName evidence="5">ATPase</fullName>
    </submittedName>
</protein>
<dbReference type="InterPro" id="IPR011856">
    <property type="entry name" value="tRNA_endonuc-like_dom_sf"/>
</dbReference>